<reference evidence="2 3" key="1">
    <citation type="submission" date="2024-03" db="EMBL/GenBank/DDBJ databases">
        <title>Aureococcus anophagefferens CCMP1851 and Kratosvirus quantuckense: Draft genome of a second virus-susceptible host strain in the model system.</title>
        <authorList>
            <person name="Chase E."/>
            <person name="Truchon A.R."/>
            <person name="Schepens W."/>
            <person name="Wilhelm S.W."/>
        </authorList>
    </citation>
    <scope>NUCLEOTIDE SEQUENCE [LARGE SCALE GENOMIC DNA]</scope>
    <source>
        <strain evidence="2 3">CCMP1851</strain>
    </source>
</reference>
<dbReference type="PANTHER" id="PTHR33802">
    <property type="entry name" value="SI:CH211-161H7.5-RELATED"/>
    <property type="match status" value="1"/>
</dbReference>
<gene>
    <name evidence="2" type="ORF">SO694_00002762</name>
</gene>
<dbReference type="PANTHER" id="PTHR33802:SF1">
    <property type="entry name" value="XK-RELATED PROTEIN"/>
    <property type="match status" value="1"/>
</dbReference>
<protein>
    <submittedName>
        <fullName evidence="2">Uncharacterized protein</fullName>
    </submittedName>
</protein>
<feature type="region of interest" description="Disordered" evidence="1">
    <location>
        <begin position="77"/>
        <end position="156"/>
    </location>
</feature>
<keyword evidence="3" id="KW-1185">Reference proteome</keyword>
<evidence type="ECO:0000256" key="1">
    <source>
        <dbReference type="SAM" id="MobiDB-lite"/>
    </source>
</evidence>
<dbReference type="EMBL" id="JBBJCI010000034">
    <property type="protein sequence ID" value="KAK7253848.1"/>
    <property type="molecule type" value="Genomic_DNA"/>
</dbReference>
<evidence type="ECO:0000313" key="3">
    <source>
        <dbReference type="Proteomes" id="UP001363151"/>
    </source>
</evidence>
<dbReference type="Proteomes" id="UP001363151">
    <property type="component" value="Unassembled WGS sequence"/>
</dbReference>
<comment type="caution">
    <text evidence="2">The sequence shown here is derived from an EMBL/GenBank/DDBJ whole genome shotgun (WGS) entry which is preliminary data.</text>
</comment>
<name>A0ABR1GD79_AURAN</name>
<accession>A0ABR1GD79</accession>
<feature type="compositionally biased region" description="Low complexity" evidence="1">
    <location>
        <begin position="77"/>
        <end position="113"/>
    </location>
</feature>
<organism evidence="2 3">
    <name type="scientific">Aureococcus anophagefferens</name>
    <name type="common">Harmful bloom alga</name>
    <dbReference type="NCBI Taxonomy" id="44056"/>
    <lineage>
        <taxon>Eukaryota</taxon>
        <taxon>Sar</taxon>
        <taxon>Stramenopiles</taxon>
        <taxon>Ochrophyta</taxon>
        <taxon>Pelagophyceae</taxon>
        <taxon>Pelagomonadales</taxon>
        <taxon>Pelagomonadaceae</taxon>
        <taxon>Aureococcus</taxon>
    </lineage>
</organism>
<sequence length="156" mass="15636">MAPAEYLSGAWRLGLAAGYAALLAVNGIYGSGAFGVPTNADISGAYPSPVTPAGFTFAIWGPIFLLQGGGTALAVAGRAPGAGGAAAARPRARGLPTRSATPRTTAGSSSPSSPRRPSPGPRARPRPGKAPAAEPLKVEEDDAPKNAARRPPFLRP</sequence>
<evidence type="ECO:0000313" key="2">
    <source>
        <dbReference type="EMBL" id="KAK7253848.1"/>
    </source>
</evidence>
<proteinExistence type="predicted"/>